<keyword evidence="3" id="KW-1185">Reference proteome</keyword>
<dbReference type="AlphaFoldDB" id="A0A498QTR7"/>
<organism evidence="2 3">
    <name type="scientific">Mycobacterium pseudokansasii</name>
    <dbReference type="NCBI Taxonomy" id="2341080"/>
    <lineage>
        <taxon>Bacteria</taxon>
        <taxon>Bacillati</taxon>
        <taxon>Actinomycetota</taxon>
        <taxon>Actinomycetes</taxon>
        <taxon>Mycobacteriales</taxon>
        <taxon>Mycobacteriaceae</taxon>
        <taxon>Mycobacterium</taxon>
    </lineage>
</organism>
<feature type="compositionally biased region" description="Polar residues" evidence="1">
    <location>
        <begin position="71"/>
        <end position="100"/>
    </location>
</feature>
<dbReference type="Proteomes" id="UP000268285">
    <property type="component" value="Unassembled WGS sequence"/>
</dbReference>
<gene>
    <name evidence="2" type="ORF">LAUMK142_02502</name>
</gene>
<accession>A0A498QTR7</accession>
<name>A0A498QTR7_9MYCO</name>
<dbReference type="EMBL" id="UPHU01000001">
    <property type="protein sequence ID" value="VBA50287.1"/>
    <property type="molecule type" value="Genomic_DNA"/>
</dbReference>
<evidence type="ECO:0000313" key="2">
    <source>
        <dbReference type="EMBL" id="VBA50287.1"/>
    </source>
</evidence>
<feature type="region of interest" description="Disordered" evidence="1">
    <location>
        <begin position="69"/>
        <end position="100"/>
    </location>
</feature>
<reference evidence="2 3" key="1">
    <citation type="submission" date="2018-09" db="EMBL/GenBank/DDBJ databases">
        <authorList>
            <person name="Tagini F."/>
        </authorList>
    </citation>
    <scope>NUCLEOTIDE SEQUENCE [LARGE SCALE GENOMIC DNA]</scope>
    <source>
        <strain evidence="2 3">MK142</strain>
    </source>
</reference>
<proteinExistence type="predicted"/>
<sequence length="100" mass="10909">MLRAKALWLRSRRRGILAGFLAAVPHRAKWIDPARPAAIIDTNRRPANGMQVWEELIGDDEIDVVDGMRVTTPTNTGPTAVNMRRTSGTAPSWSSATGGK</sequence>
<protein>
    <submittedName>
        <fullName evidence="2">Uncharacterized protein</fullName>
    </submittedName>
</protein>
<evidence type="ECO:0000256" key="1">
    <source>
        <dbReference type="SAM" id="MobiDB-lite"/>
    </source>
</evidence>
<evidence type="ECO:0000313" key="3">
    <source>
        <dbReference type="Proteomes" id="UP000268285"/>
    </source>
</evidence>